<sequence>MSKVIENSQGTPIFIFSQKPYKRIANIVNFNSQTNISDHSFLSYVSNSQSGLNCNIMPQITDSQSTLTNSLPLQSQFASTLKESYVSSVQNKIKAIDSILDIRNEMLDEFNEKFIEIENFLDIYNFHFNDKTSLYQVIQALFHSVQLCLQLINELISKSCAELQHNETESANTQKNDKMKLMRERKETLRFKKEALNMKRINQMYKAKIFDFKKKLAEKEKQLKEIFKDNIKAINIINEINNNVEAGPPILSETLIDELIKQMKITPKGRRYSDTLKDIGFILFSYSPQAYRKLCEFLPMPSEKTIRSSFRDDIRETKNNLLNINQLKVVLNEIHRIYTSDDDKIITAVLATDIATMNPIHTGKSGFSVYEIQPVQEDLKPEIIHVAFSQTGHYTDELLEKRVPIKKVGRECNFDFKWFASDADSKTNSLHNRFYDYMKNIKGTFEEKVKMMEHYDDEFPSSDLLHLMKSMKRKYNTSKILMTPKSSLINKDIEKILLQTSSFYKEEIEKNSSITTMRDDLSLILFNTENLHLLGSHFHFPFYTYQFIVVLLLTAIQSTKLTVSARFQICKTLYYTLILFKKNNGDWQRLTINSQNVVNFIDNNNYKRIINNLFCYAFAFLYFGESLNTISLGSHPLELKFGEIRQGSNGNDTSENALYIISKSLIRERLLRNLGKNPNPVRGRCYLAGSKTSDGWDLDFPDTIIFDAIPKELISICNNEILPTDFFDSNAWKLTTFLREKTPTIIPKLSGVNSGTRIISRNHNYERK</sequence>
<dbReference type="Proteomes" id="UP001470230">
    <property type="component" value="Unassembled WGS sequence"/>
</dbReference>
<protein>
    <recommendedName>
        <fullName evidence="4">Initiator binding domain-containing protein</fullName>
    </recommendedName>
</protein>
<proteinExistence type="predicted"/>
<reference evidence="2 3" key="1">
    <citation type="submission" date="2024-04" db="EMBL/GenBank/DDBJ databases">
        <title>Tritrichomonas musculus Genome.</title>
        <authorList>
            <person name="Alves-Ferreira E."/>
            <person name="Grigg M."/>
            <person name="Lorenzi H."/>
            <person name="Galac M."/>
        </authorList>
    </citation>
    <scope>NUCLEOTIDE SEQUENCE [LARGE SCALE GENOMIC DNA]</scope>
    <source>
        <strain evidence="2 3">EAF2021</strain>
    </source>
</reference>
<evidence type="ECO:0000313" key="2">
    <source>
        <dbReference type="EMBL" id="KAK8852593.1"/>
    </source>
</evidence>
<gene>
    <name evidence="1" type="ORF">M9Y10_017068</name>
    <name evidence="2" type="ORF">M9Y10_017581</name>
</gene>
<organism evidence="2 3">
    <name type="scientific">Tritrichomonas musculus</name>
    <dbReference type="NCBI Taxonomy" id="1915356"/>
    <lineage>
        <taxon>Eukaryota</taxon>
        <taxon>Metamonada</taxon>
        <taxon>Parabasalia</taxon>
        <taxon>Tritrichomonadida</taxon>
        <taxon>Tritrichomonadidae</taxon>
        <taxon>Tritrichomonas</taxon>
    </lineage>
</organism>
<evidence type="ECO:0000313" key="3">
    <source>
        <dbReference type="Proteomes" id="UP001470230"/>
    </source>
</evidence>
<accession>A0ABR2HUT3</accession>
<dbReference type="EMBL" id="JAPFFF010000023">
    <property type="protein sequence ID" value="KAK8852593.1"/>
    <property type="molecule type" value="Genomic_DNA"/>
</dbReference>
<dbReference type="EMBL" id="JAPFFF010000206">
    <property type="protein sequence ID" value="KAK8835228.1"/>
    <property type="molecule type" value="Genomic_DNA"/>
</dbReference>
<evidence type="ECO:0000313" key="1">
    <source>
        <dbReference type="EMBL" id="KAK8835228.1"/>
    </source>
</evidence>
<comment type="caution">
    <text evidence="2">The sequence shown here is derived from an EMBL/GenBank/DDBJ whole genome shotgun (WGS) entry which is preliminary data.</text>
</comment>
<name>A0ABR2HUT3_9EUKA</name>
<evidence type="ECO:0008006" key="4">
    <source>
        <dbReference type="Google" id="ProtNLM"/>
    </source>
</evidence>
<keyword evidence="3" id="KW-1185">Reference proteome</keyword>